<keyword evidence="5" id="KW-0326">Glycosidase</keyword>
<accession>A0A1H4NIP0</accession>
<dbReference type="GO" id="GO:0009254">
    <property type="term" value="P:peptidoglycan turnover"/>
    <property type="evidence" value="ECO:0007669"/>
    <property type="project" value="TreeGrafter"/>
</dbReference>
<keyword evidence="10" id="KW-1185">Reference proteome</keyword>
<dbReference type="InterPro" id="IPR001764">
    <property type="entry name" value="Glyco_hydro_3_N"/>
</dbReference>
<dbReference type="PROSITE" id="PS00775">
    <property type="entry name" value="GLYCOSYL_HYDROL_F3"/>
    <property type="match status" value="1"/>
</dbReference>
<dbReference type="EC" id="3.2.1.52" evidence="3"/>
<feature type="chain" id="PRO_5011507868" description="beta-N-acetylhexosaminidase" evidence="7">
    <location>
        <begin position="27"/>
        <end position="382"/>
    </location>
</feature>
<dbReference type="RefSeq" id="WP_091183959.1">
    <property type="nucleotide sequence ID" value="NZ_FNRY01000001.1"/>
</dbReference>
<evidence type="ECO:0000256" key="4">
    <source>
        <dbReference type="ARBA" id="ARBA00022801"/>
    </source>
</evidence>
<dbReference type="OrthoDB" id="9805821at2"/>
<dbReference type="STRING" id="640635.SAMN04489806_2210"/>
<protein>
    <recommendedName>
        <fullName evidence="3">beta-N-acetylhexosaminidase</fullName>
        <ecNumber evidence="3">3.2.1.52</ecNumber>
    </recommendedName>
</protein>
<dbReference type="PANTHER" id="PTHR30480">
    <property type="entry name" value="BETA-HEXOSAMINIDASE-RELATED"/>
    <property type="match status" value="1"/>
</dbReference>
<dbReference type="PANTHER" id="PTHR30480:SF13">
    <property type="entry name" value="BETA-HEXOSAMINIDASE"/>
    <property type="match status" value="1"/>
</dbReference>
<evidence type="ECO:0000256" key="3">
    <source>
        <dbReference type="ARBA" id="ARBA00012663"/>
    </source>
</evidence>
<evidence type="ECO:0000256" key="7">
    <source>
        <dbReference type="SAM" id="SignalP"/>
    </source>
</evidence>
<dbReference type="EMBL" id="FNRY01000001">
    <property type="protein sequence ID" value="SEB95099.1"/>
    <property type="molecule type" value="Genomic_DNA"/>
</dbReference>
<evidence type="ECO:0000256" key="1">
    <source>
        <dbReference type="ARBA" id="ARBA00001231"/>
    </source>
</evidence>
<feature type="compositionally biased region" description="Low complexity" evidence="6">
    <location>
        <begin position="32"/>
        <end position="42"/>
    </location>
</feature>
<comment type="similarity">
    <text evidence="2">Belongs to the glycosyl hydrolase 3 family.</text>
</comment>
<dbReference type="Proteomes" id="UP000199183">
    <property type="component" value="Unassembled WGS sequence"/>
</dbReference>
<dbReference type="GO" id="GO:0004563">
    <property type="term" value="F:beta-N-acetylhexosaminidase activity"/>
    <property type="evidence" value="ECO:0007669"/>
    <property type="project" value="UniProtKB-EC"/>
</dbReference>
<evidence type="ECO:0000256" key="2">
    <source>
        <dbReference type="ARBA" id="ARBA00005336"/>
    </source>
</evidence>
<feature type="signal peptide" evidence="7">
    <location>
        <begin position="1"/>
        <end position="26"/>
    </location>
</feature>
<keyword evidence="7" id="KW-0732">Signal</keyword>
<feature type="domain" description="Glycoside hydrolase family 3 N-terminal" evidence="8">
    <location>
        <begin position="56"/>
        <end position="378"/>
    </location>
</feature>
<evidence type="ECO:0000313" key="9">
    <source>
        <dbReference type="EMBL" id="SEB95099.1"/>
    </source>
</evidence>
<dbReference type="SUPFAM" id="SSF51445">
    <property type="entry name" value="(Trans)glycosidases"/>
    <property type="match status" value="1"/>
</dbReference>
<dbReference type="GO" id="GO:0005975">
    <property type="term" value="P:carbohydrate metabolic process"/>
    <property type="evidence" value="ECO:0007669"/>
    <property type="project" value="InterPro"/>
</dbReference>
<evidence type="ECO:0000256" key="6">
    <source>
        <dbReference type="SAM" id="MobiDB-lite"/>
    </source>
</evidence>
<evidence type="ECO:0000259" key="8">
    <source>
        <dbReference type="Pfam" id="PF00933"/>
    </source>
</evidence>
<sequence length="382" mass="38828">MVSARALVRFAAVTAAVLSLSGCAPAVLPTTATPSATMTSSPTPSPTPDPIAGMSLRQKVAQLFMVGTHVGSADATALAAVRDDGVGGVFLHGPAPESIDAVAQLVGRFTQADSSKLPLWVATDQEGGQVQVLHGSGFDAIPSALEQGRLSPADLRRNAAQWGAQLKRAGVTMNLAPVADIVPAGSAGSNPPIGALEREYGGDEQSVAAGAGAFAEGMRTAGIIPTLKHFPGLGHVTTNTDFASGVTDDVVSASSPDVDVYRTLLGEGPAVVMMSTAIYAKIDKSAPAAFSPAVVSVLRDDVGFGGVVMTDDLSAATQVSAWSPAQRAILAIEAGVDLVLISSTPSIYPEMRDAVLQRATDDPAFAHKVDAAARRIAQAKAG</sequence>
<dbReference type="AlphaFoldDB" id="A0A1H4NIP0"/>
<dbReference type="InterPro" id="IPR050226">
    <property type="entry name" value="NagZ_Beta-hexosaminidase"/>
</dbReference>
<proteinExistence type="inferred from homology"/>
<evidence type="ECO:0000313" key="10">
    <source>
        <dbReference type="Proteomes" id="UP000199183"/>
    </source>
</evidence>
<name>A0A1H4NIP0_9MICO</name>
<gene>
    <name evidence="9" type="ORF">SAMN04489806_2210</name>
</gene>
<dbReference type="Pfam" id="PF00933">
    <property type="entry name" value="Glyco_hydro_3"/>
    <property type="match status" value="1"/>
</dbReference>
<feature type="region of interest" description="Disordered" evidence="6">
    <location>
        <begin position="32"/>
        <end position="52"/>
    </location>
</feature>
<comment type="catalytic activity">
    <reaction evidence="1">
        <text>Hydrolysis of terminal non-reducing N-acetyl-D-hexosamine residues in N-acetyl-beta-D-hexosaminides.</text>
        <dbReference type="EC" id="3.2.1.52"/>
    </reaction>
</comment>
<dbReference type="PROSITE" id="PS51257">
    <property type="entry name" value="PROKAR_LIPOPROTEIN"/>
    <property type="match status" value="1"/>
</dbReference>
<dbReference type="InterPro" id="IPR019800">
    <property type="entry name" value="Glyco_hydro_3_AS"/>
</dbReference>
<organism evidence="9 10">
    <name type="scientific">Paramicrobacterium humi</name>
    <dbReference type="NCBI Taxonomy" id="640635"/>
    <lineage>
        <taxon>Bacteria</taxon>
        <taxon>Bacillati</taxon>
        <taxon>Actinomycetota</taxon>
        <taxon>Actinomycetes</taxon>
        <taxon>Micrococcales</taxon>
        <taxon>Microbacteriaceae</taxon>
        <taxon>Paramicrobacterium</taxon>
    </lineage>
</organism>
<keyword evidence="4" id="KW-0378">Hydrolase</keyword>
<evidence type="ECO:0000256" key="5">
    <source>
        <dbReference type="ARBA" id="ARBA00023295"/>
    </source>
</evidence>
<reference evidence="9 10" key="1">
    <citation type="submission" date="2016-10" db="EMBL/GenBank/DDBJ databases">
        <authorList>
            <person name="de Groot N.N."/>
        </authorList>
    </citation>
    <scope>NUCLEOTIDE SEQUENCE [LARGE SCALE GENOMIC DNA]</scope>
    <source>
        <strain evidence="9 10">DSM 21799</strain>
    </source>
</reference>
<dbReference type="Gene3D" id="3.20.20.300">
    <property type="entry name" value="Glycoside hydrolase, family 3, N-terminal domain"/>
    <property type="match status" value="1"/>
</dbReference>
<dbReference type="InterPro" id="IPR036962">
    <property type="entry name" value="Glyco_hydro_3_N_sf"/>
</dbReference>
<dbReference type="InterPro" id="IPR017853">
    <property type="entry name" value="GH"/>
</dbReference>